<keyword evidence="1" id="KW-0479">Metal-binding</keyword>
<organism evidence="7 8">
    <name type="scientific">Diaporthe australafricana</name>
    <dbReference type="NCBI Taxonomy" id="127596"/>
    <lineage>
        <taxon>Eukaryota</taxon>
        <taxon>Fungi</taxon>
        <taxon>Dikarya</taxon>
        <taxon>Ascomycota</taxon>
        <taxon>Pezizomycotina</taxon>
        <taxon>Sordariomycetes</taxon>
        <taxon>Sordariomycetidae</taxon>
        <taxon>Diaporthales</taxon>
        <taxon>Diaporthaceae</taxon>
        <taxon>Diaporthe</taxon>
    </lineage>
</organism>
<protein>
    <recommendedName>
        <fullName evidence="6">Zn(2)-C6 fungal-type domain-containing protein</fullName>
    </recommendedName>
</protein>
<dbReference type="SUPFAM" id="SSF57701">
    <property type="entry name" value="Zn2/Cys6 DNA-binding domain"/>
    <property type="match status" value="1"/>
</dbReference>
<dbReference type="CDD" id="cd00067">
    <property type="entry name" value="GAL4"/>
    <property type="match status" value="1"/>
</dbReference>
<keyword evidence="4" id="KW-0539">Nucleus</keyword>
<feature type="compositionally biased region" description="Polar residues" evidence="5">
    <location>
        <begin position="93"/>
        <end position="105"/>
    </location>
</feature>
<evidence type="ECO:0000256" key="3">
    <source>
        <dbReference type="ARBA" id="ARBA00023163"/>
    </source>
</evidence>
<dbReference type="Pfam" id="PF04082">
    <property type="entry name" value="Fungal_trans"/>
    <property type="match status" value="1"/>
</dbReference>
<name>A0ABR3WS42_9PEZI</name>
<evidence type="ECO:0000313" key="7">
    <source>
        <dbReference type="EMBL" id="KAL1866484.1"/>
    </source>
</evidence>
<feature type="region of interest" description="Disordered" evidence="5">
    <location>
        <begin position="1"/>
        <end position="28"/>
    </location>
</feature>
<evidence type="ECO:0000256" key="2">
    <source>
        <dbReference type="ARBA" id="ARBA00023015"/>
    </source>
</evidence>
<feature type="region of interest" description="Disordered" evidence="5">
    <location>
        <begin position="665"/>
        <end position="690"/>
    </location>
</feature>
<feature type="compositionally biased region" description="Polar residues" evidence="5">
    <location>
        <begin position="1"/>
        <end position="13"/>
    </location>
</feature>
<keyword evidence="8" id="KW-1185">Reference proteome</keyword>
<keyword evidence="3" id="KW-0804">Transcription</keyword>
<gene>
    <name evidence="7" type="ORF">Daus18300_006719</name>
</gene>
<feature type="region of interest" description="Disordered" evidence="5">
    <location>
        <begin position="90"/>
        <end position="170"/>
    </location>
</feature>
<proteinExistence type="predicted"/>
<feature type="compositionally biased region" description="Polar residues" evidence="5">
    <location>
        <begin position="146"/>
        <end position="161"/>
    </location>
</feature>
<dbReference type="PANTHER" id="PTHR47424:SF12">
    <property type="entry name" value="TRANSCRIPTION FACTOR ASQA"/>
    <property type="match status" value="1"/>
</dbReference>
<evidence type="ECO:0000256" key="1">
    <source>
        <dbReference type="ARBA" id="ARBA00022723"/>
    </source>
</evidence>
<dbReference type="Pfam" id="PF00172">
    <property type="entry name" value="Zn_clus"/>
    <property type="match status" value="1"/>
</dbReference>
<keyword evidence="2" id="KW-0805">Transcription regulation</keyword>
<dbReference type="InterPro" id="IPR036864">
    <property type="entry name" value="Zn2-C6_fun-type_DNA-bd_sf"/>
</dbReference>
<comment type="caution">
    <text evidence="7">The sequence shown here is derived from an EMBL/GenBank/DDBJ whole genome shotgun (WGS) entry which is preliminary data.</text>
</comment>
<dbReference type="CDD" id="cd12148">
    <property type="entry name" value="fungal_TF_MHR"/>
    <property type="match status" value="1"/>
</dbReference>
<reference evidence="7 8" key="1">
    <citation type="journal article" date="2024" name="IMA Fungus">
        <title>IMA Genome - F19 : A genome assembly and annotation guide to empower mycologists, including annotated draft genome sequences of Ceratocystis pirilliformis, Diaporthe australafricana, Fusarium ophioides, Paecilomyces lecythidis, and Sporothrix stenoceras.</title>
        <authorList>
            <person name="Aylward J."/>
            <person name="Wilson A.M."/>
            <person name="Visagie C.M."/>
            <person name="Spraker J."/>
            <person name="Barnes I."/>
            <person name="Buitendag C."/>
            <person name="Ceriani C."/>
            <person name="Del Mar Angel L."/>
            <person name="du Plessis D."/>
            <person name="Fuchs T."/>
            <person name="Gasser K."/>
            <person name="Kramer D."/>
            <person name="Li W."/>
            <person name="Munsamy K."/>
            <person name="Piso A."/>
            <person name="Price J.L."/>
            <person name="Sonnekus B."/>
            <person name="Thomas C."/>
            <person name="van der Nest A."/>
            <person name="van Dijk A."/>
            <person name="van Heerden A."/>
            <person name="van Vuuren N."/>
            <person name="Yilmaz N."/>
            <person name="Duong T.A."/>
            <person name="van der Merwe N.A."/>
            <person name="Wingfield M.J."/>
            <person name="Wingfield B.D."/>
        </authorList>
    </citation>
    <scope>NUCLEOTIDE SEQUENCE [LARGE SCALE GENOMIC DNA]</scope>
    <source>
        <strain evidence="7 8">CMW 18300</strain>
    </source>
</reference>
<accession>A0ABR3WS42</accession>
<dbReference type="PANTHER" id="PTHR47424">
    <property type="entry name" value="REGULATORY PROTEIN GAL4"/>
    <property type="match status" value="1"/>
</dbReference>
<dbReference type="EMBL" id="JAWRVE010000055">
    <property type="protein sequence ID" value="KAL1866484.1"/>
    <property type="molecule type" value="Genomic_DNA"/>
</dbReference>
<sequence>MFTTFHSSPSRTAGRQDAISKPAPAKRPKRAQVRLACDWCKLMRIKCDNHRPCSNCQQAARDCSTSRENHFRSIADAVSEVKRLRAKVRDIETTQSQRQSPVQENQGRDVSSEPGHTSPCVLPSPARTVLSEPGAKTSHTKDDPSGPSSRLSEQSTASPSSRPRVEPSLHGVTSLPSLLARLDDFLEPTRPQLHLDFDLSSCAGNCSQQDINNTQGYGFLNRAQESLYLDFFWQTHYFSFPILNEGQFRSDYKALWADQDAAAPRRPSPLVDIMLALCIQLGSSFRRPNADNGSCAPLAGFQYYRRCQESIDQTIESPSITTVQCYIFSIVYLYEAGLLNRAQAVAGKAVMMAMLLRLPNEPRSTEPEPQKEVARRTWWSLYILDGKLSMEVGRPPLLGPTHSTCDLPSDSIEVARWLGPHYSFDDTCPTWLGFQTQTLRLLNAVRLVRSAVYTKYESIVGEHGYREFVENTAAREECAGILTGHMKELDAWAAQVPDGYTVPRRDGHPYSTDRSPIDIRPDTIVHCQRQRLLLELQYHQCCMSLYQPFITLSPAPDVSTPLSDTKAMAALNHAMALTAIMHQSLTSSEALGGTHHVLRWQKNALFIMLGFAYTFPLSSSIPAASRAIEMAIAVVEMYCESLPQTRSVASVARALADDAGAVTTGLQSGSESAVDSSNGNGNGSGSRGSSVGFSTSLLGPSTAVTPVQVHQSVPAILPLEAAATVEGFEKVAAPIFNSLPSADFSSHIAEGAPQLDAMDIMWANMDGHNPLDYPWAFTDNAHEVRMW</sequence>
<dbReference type="PROSITE" id="PS00463">
    <property type="entry name" value="ZN2_CY6_FUNGAL_1"/>
    <property type="match status" value="1"/>
</dbReference>
<dbReference type="SMART" id="SM00906">
    <property type="entry name" value="Fungal_trans"/>
    <property type="match status" value="1"/>
</dbReference>
<dbReference type="PROSITE" id="PS50048">
    <property type="entry name" value="ZN2_CY6_FUNGAL_2"/>
    <property type="match status" value="1"/>
</dbReference>
<feature type="domain" description="Zn(2)-C6 fungal-type" evidence="6">
    <location>
        <begin position="36"/>
        <end position="65"/>
    </location>
</feature>
<evidence type="ECO:0000313" key="8">
    <source>
        <dbReference type="Proteomes" id="UP001583177"/>
    </source>
</evidence>
<evidence type="ECO:0000256" key="5">
    <source>
        <dbReference type="SAM" id="MobiDB-lite"/>
    </source>
</evidence>
<evidence type="ECO:0000259" key="6">
    <source>
        <dbReference type="PROSITE" id="PS50048"/>
    </source>
</evidence>
<dbReference type="Gene3D" id="4.10.240.10">
    <property type="entry name" value="Zn(2)-C6 fungal-type DNA-binding domain"/>
    <property type="match status" value="1"/>
</dbReference>
<dbReference type="InterPro" id="IPR051127">
    <property type="entry name" value="Fungal_SecMet_Regulators"/>
</dbReference>
<dbReference type="InterPro" id="IPR007219">
    <property type="entry name" value="XnlR_reg_dom"/>
</dbReference>
<feature type="compositionally biased region" description="Polar residues" evidence="5">
    <location>
        <begin position="665"/>
        <end position="675"/>
    </location>
</feature>
<dbReference type="Proteomes" id="UP001583177">
    <property type="component" value="Unassembled WGS sequence"/>
</dbReference>
<dbReference type="InterPro" id="IPR001138">
    <property type="entry name" value="Zn2Cys6_DnaBD"/>
</dbReference>
<evidence type="ECO:0000256" key="4">
    <source>
        <dbReference type="ARBA" id="ARBA00023242"/>
    </source>
</evidence>